<proteinExistence type="predicted"/>
<accession>A0ABZ1GFP0</accession>
<dbReference type="InterPro" id="IPR011749">
    <property type="entry name" value="CHP02243"/>
</dbReference>
<evidence type="ECO:0000313" key="3">
    <source>
        <dbReference type="Proteomes" id="UP001335325"/>
    </source>
</evidence>
<evidence type="ECO:0000256" key="1">
    <source>
        <dbReference type="SAM" id="MobiDB-lite"/>
    </source>
</evidence>
<protein>
    <submittedName>
        <fullName evidence="2">Baseplate assembly protein</fullName>
    </submittedName>
</protein>
<feature type="region of interest" description="Disordered" evidence="1">
    <location>
        <begin position="689"/>
        <end position="711"/>
    </location>
</feature>
<dbReference type="RefSeq" id="WP_326751208.1">
    <property type="nucleotide sequence ID" value="NZ_CP109134.1"/>
</dbReference>
<dbReference type="EMBL" id="CP109134">
    <property type="protein sequence ID" value="WSD04914.1"/>
    <property type="molecule type" value="Genomic_DNA"/>
</dbReference>
<feature type="compositionally biased region" description="Low complexity" evidence="1">
    <location>
        <begin position="18"/>
        <end position="27"/>
    </location>
</feature>
<keyword evidence="3" id="KW-1185">Reference proteome</keyword>
<sequence>MTTCACGGRTGDAPPVADPTGAAAPRPRAGTHATFLAAMLDRLSAADLPGLAGLTTRDPADPAIALCDAWAAAADVLTFYQERIVREGYLRTATEPRSLHELTTLIGHRPRPGTAADTHLAFRLEDGHTESIPAGLRVQSMPGPGELPQPYETGEPLRAFAAANTLPIRTTRPQPVTHDTAGELPALWLDGTATRLRANDLLLIRVDEGGSVSHTPRRVAAIEEDAERHRTLVRLDGGQQPVPDPWPRVDGLDDLVALLTADPGAAPSGPAAGATDAELRLRELLDPALAGVLHSAWAAATVSGPPAVEVHALRVAAPLFGYNAPLMPTFEEGTPLPMDEWQDWDSEGPHGPELRPETDHAVHLDNAYPDIRGGSLAVVVRGAAANEDGTPADAPVLAVLGAVPGAPFTVDLVSRSAYGLTARSTRITLAGETWPVPTSMDELRRTTVHAAPEVLPLAELPITELVQGAVLELAGLVEGLEAGRLLVVSGERAGLPGVAGVGVAEAARIAEVRQGTADPGEDGPPPGESNHSFVVLERPLTHRYVRDTVTVHGNVVRATHGETRTEVLGSGDAAVPGQRFVLRSGPLTHVSAATSAGVRSTLEVTVDSVRWPERPWLLGLAPGERGYTTATDEHGATAVLFPDGVSGRRPASGSENIRARYRVGTGRAGNADAGRITVLVDKPLGVREVVNPLPGTGGTDPESPDRARDDAPLPLRTLDRLVSLADYADFARTFGGVGKASADRLPDGRGTVIAVTVTGAAGAPLLPDSAVVAALRRALRDLGDPAVRIRVMPARRLVLRIAARIGLLPGHDWAPVEEAVRRALLGAFGPARRELAQRVVPSEVVSAVRSVAGVRTCRGVTLASEPPGTPAPPGQHPGPWLPALGTRRGPDGRLLPAQLLCTADELPECLVLTRIEEETV</sequence>
<feature type="region of interest" description="Disordered" evidence="1">
    <location>
        <begin position="1"/>
        <end position="27"/>
    </location>
</feature>
<gene>
    <name evidence="2" type="ORF">OIE73_03515</name>
</gene>
<dbReference type="GeneID" id="91541607"/>
<organism evidence="2 3">
    <name type="scientific">Streptomyces hirsutus</name>
    <dbReference type="NCBI Taxonomy" id="35620"/>
    <lineage>
        <taxon>Bacteria</taxon>
        <taxon>Bacillati</taxon>
        <taxon>Actinomycetota</taxon>
        <taxon>Actinomycetes</taxon>
        <taxon>Kitasatosporales</taxon>
        <taxon>Streptomycetaceae</taxon>
        <taxon>Streptomyces</taxon>
    </lineage>
</organism>
<evidence type="ECO:0000313" key="2">
    <source>
        <dbReference type="EMBL" id="WSD04914.1"/>
    </source>
</evidence>
<reference evidence="2 3" key="1">
    <citation type="submission" date="2022-10" db="EMBL/GenBank/DDBJ databases">
        <title>The complete genomes of actinobacterial strains from the NBC collection.</title>
        <authorList>
            <person name="Joergensen T.S."/>
            <person name="Alvarez Arevalo M."/>
            <person name="Sterndorff E.B."/>
            <person name="Faurdal D."/>
            <person name="Vuksanovic O."/>
            <person name="Mourched A.-S."/>
            <person name="Charusanti P."/>
            <person name="Shaw S."/>
            <person name="Blin K."/>
            <person name="Weber T."/>
        </authorList>
    </citation>
    <scope>NUCLEOTIDE SEQUENCE [LARGE SCALE GENOMIC DNA]</scope>
    <source>
        <strain evidence="2 3">NBC 01753</strain>
    </source>
</reference>
<dbReference type="Proteomes" id="UP001335325">
    <property type="component" value="Chromosome"/>
</dbReference>
<dbReference type="NCBIfam" id="TIGR02243">
    <property type="entry name" value="putative baseplate assembly protein"/>
    <property type="match status" value="1"/>
</dbReference>
<name>A0ABZ1GFP0_9ACTN</name>